<evidence type="ECO:0000256" key="3">
    <source>
        <dbReference type="ARBA" id="ARBA00010050"/>
    </source>
</evidence>
<dbReference type="GO" id="GO:0006886">
    <property type="term" value="P:intracellular protein transport"/>
    <property type="evidence" value="ECO:0007669"/>
    <property type="project" value="InterPro"/>
</dbReference>
<feature type="domain" description="GPR158/179 extracellular" evidence="8">
    <location>
        <begin position="579"/>
        <end position="683"/>
    </location>
</feature>
<dbReference type="Pfam" id="PF22572">
    <property type="entry name" value="GPR158_179_EC"/>
    <property type="match status" value="2"/>
</dbReference>
<evidence type="ECO:0000256" key="2">
    <source>
        <dbReference type="ARBA" id="ARBA00005939"/>
    </source>
</evidence>
<gene>
    <name evidence="9" type="ORF">CTOB1V02_LOCUS467</name>
</gene>
<accession>A0A7R8W2E5</accession>
<dbReference type="CDD" id="cd00054">
    <property type="entry name" value="EGF_CA"/>
    <property type="match status" value="1"/>
</dbReference>
<dbReference type="InterPro" id="IPR010849">
    <property type="entry name" value="Gonadal"/>
</dbReference>
<evidence type="ECO:0000256" key="5">
    <source>
        <dbReference type="ARBA" id="ARBA00022892"/>
    </source>
</evidence>
<dbReference type="GO" id="GO:0031201">
    <property type="term" value="C:SNARE complex"/>
    <property type="evidence" value="ECO:0007669"/>
    <property type="project" value="TreeGrafter"/>
</dbReference>
<dbReference type="PRINTS" id="PR00448">
    <property type="entry name" value="NSFATTACHMNT"/>
</dbReference>
<dbReference type="InterPro" id="IPR000744">
    <property type="entry name" value="NSF_attach"/>
</dbReference>
<comment type="similarity">
    <text evidence="3">Belongs to the SNAP family.</text>
</comment>
<dbReference type="SUPFAM" id="SSF48452">
    <property type="entry name" value="TPR-like"/>
    <property type="match status" value="1"/>
</dbReference>
<dbReference type="Gene3D" id="1.25.40.10">
    <property type="entry name" value="Tetratricopeptide repeat domain"/>
    <property type="match status" value="1"/>
</dbReference>
<evidence type="ECO:0000313" key="9">
    <source>
        <dbReference type="EMBL" id="CAD7222459.1"/>
    </source>
</evidence>
<reference evidence="9" key="1">
    <citation type="submission" date="2020-11" db="EMBL/GenBank/DDBJ databases">
        <authorList>
            <person name="Tran Van P."/>
        </authorList>
    </citation>
    <scope>NUCLEOTIDE SEQUENCE</scope>
</reference>
<dbReference type="PANTHER" id="PTHR13768">
    <property type="entry name" value="SOLUBLE NSF ATTACHMENT PROTEIN SNAP"/>
    <property type="match status" value="1"/>
</dbReference>
<dbReference type="FunFam" id="1.25.40.10:FF:000049">
    <property type="entry name" value="Alpha-soluble NSF attachment protein-like"/>
    <property type="match status" value="1"/>
</dbReference>
<dbReference type="InterPro" id="IPR011990">
    <property type="entry name" value="TPR-like_helical_dom_sf"/>
</dbReference>
<evidence type="ECO:0000256" key="4">
    <source>
        <dbReference type="ARBA" id="ARBA00022448"/>
    </source>
</evidence>
<dbReference type="GO" id="GO:0035494">
    <property type="term" value="P:SNARE complex disassembly"/>
    <property type="evidence" value="ECO:0007669"/>
    <property type="project" value="TreeGrafter"/>
</dbReference>
<dbReference type="GO" id="GO:0005483">
    <property type="term" value="F:soluble NSF attachment protein activity"/>
    <property type="evidence" value="ECO:0007669"/>
    <property type="project" value="TreeGrafter"/>
</dbReference>
<evidence type="ECO:0000256" key="7">
    <source>
        <dbReference type="ARBA" id="ARBA00023136"/>
    </source>
</evidence>
<sequence>MAESDQKGEQLLAEARKKINSPKGLLGSLFGSSGKAEEAVELFERAANSFKMAKQWNKAGKAFCEAAQLENRNGSRHNEATKYVDAANCFRKTDPGEAVKCLMKAVEVYTDMGRFTMAAKHHQTIAEICETELVDLEKALQHYERAADYFKGEESKSQAAKCMLKVASFAAHLENYKRAIDIYESVATQNLENSLLKYSAKEYFFRAGICHLCIDPVNAQLAVTKYEEMFPAFQDSREAKLLKILIQHVEDNNEDEFSEAVKEYDSVSRLDNWYTTLLLRVKKNISDEGDLKSHRSPFTSDVLDDLVNVLLDGTVFEIVQSLSEIQAETEKLLFRERLELQNTLREEATSGLVTDRREMEIRHRDELRRFDMKAVTQLDQLVMDQQVMLQRSGLPLFHVTTKAEDLKVLMNALAKGFFFSFILQKAFDNDEPGLMYHYLSVVADVSHSPKVNASGLYFSVNSSYTPSYKGFFNKTLPLFAPRAFRADDYNDPIRIERISTLNTIEADDLGAIPQGHQSMNYTSDHYRINEWYRKWLPDIVKRQDTKTTYHVKIRYANNTNETFTWHGPPGADEVPGPVQWSRPYFDCGRSNKWIFGASVPVVDIIPRHTQFRHIEFPTYVAVSVLEMDYERIDINQCPLGEGNQGPNFVAGTAKCEETTTECEPIHGYGFRRGGYQCRCKPGFRLPNVVHRPFLGDIVERATEQEFRDQFKCLPIGFKAQVPTDWTYMEPWLRLKYMSQHEVDPRHYPISNSTENISPYAKDVEAQERSFRPPHALRNESLSTFDYVARLIEFYAKVNPENCKSSLFREEDLIMRGDARFGAEEQFENEAKQALRLAHFLSSFLQIVDSQERFAELRLADKPLTVDQIMGEALSIVLGNTRVRGAGVFWDLNAFPNHTLFAPYAYSKEAFGRKFNIDDLARINDTDKVYLNKPFFRELKSRWATNLEELEKFYVKIKIRSNSTGTYKRRYERYPVWFRAPNISHGWWSAPYFDCDGFHNAWVLTYAAPFFGLDSIREAIVFKGVVSVTMELKDLDVNQCSDNFYVENAFKNSHKCDRNSYCVPILGRGFDVGGYQCSCMQGYEYPYDNGITFFDGQLVEAEFMNLVLDKKTRYDLLKCRLASGCVLYPSLLLISCLVCLARFLALRW</sequence>
<dbReference type="OrthoDB" id="9970547at2759"/>
<keyword evidence="6" id="KW-0653">Protein transport</keyword>
<dbReference type="InterPro" id="IPR054714">
    <property type="entry name" value="GPR158_179_extracellular"/>
</dbReference>
<dbReference type="Pfam" id="PF14938">
    <property type="entry name" value="SNAP"/>
    <property type="match status" value="1"/>
</dbReference>
<dbReference type="AlphaFoldDB" id="A0A7R8W2E5"/>
<evidence type="ECO:0000256" key="6">
    <source>
        <dbReference type="ARBA" id="ARBA00022927"/>
    </source>
</evidence>
<proteinExistence type="inferred from homology"/>
<dbReference type="CDD" id="cd15832">
    <property type="entry name" value="SNAP"/>
    <property type="match status" value="1"/>
</dbReference>
<keyword evidence="5" id="KW-0931">ER-Golgi transport</keyword>
<dbReference type="Pfam" id="PF07324">
    <property type="entry name" value="DGCR6"/>
    <property type="match status" value="2"/>
</dbReference>
<organism evidence="9">
    <name type="scientific">Cyprideis torosa</name>
    <dbReference type="NCBI Taxonomy" id="163714"/>
    <lineage>
        <taxon>Eukaryota</taxon>
        <taxon>Metazoa</taxon>
        <taxon>Ecdysozoa</taxon>
        <taxon>Arthropoda</taxon>
        <taxon>Crustacea</taxon>
        <taxon>Oligostraca</taxon>
        <taxon>Ostracoda</taxon>
        <taxon>Podocopa</taxon>
        <taxon>Podocopida</taxon>
        <taxon>Cytherocopina</taxon>
        <taxon>Cytheroidea</taxon>
        <taxon>Cytherideidae</taxon>
        <taxon>Cyprideis</taxon>
    </lineage>
</organism>
<keyword evidence="7" id="KW-0472">Membrane</keyword>
<keyword evidence="4" id="KW-0813">Transport</keyword>
<dbReference type="EMBL" id="OB660061">
    <property type="protein sequence ID" value="CAD7222459.1"/>
    <property type="molecule type" value="Genomic_DNA"/>
</dbReference>
<dbReference type="GO" id="GO:0005774">
    <property type="term" value="C:vacuolar membrane"/>
    <property type="evidence" value="ECO:0007669"/>
    <property type="project" value="TreeGrafter"/>
</dbReference>
<comment type="similarity">
    <text evidence="2">Belongs to the gonadal family.</text>
</comment>
<protein>
    <recommendedName>
        <fullName evidence="8">GPR158/179 extracellular domain-containing protein</fullName>
    </recommendedName>
</protein>
<dbReference type="PANTHER" id="PTHR13768:SF8">
    <property type="entry name" value="ALPHA-SOLUBLE NSF ATTACHMENT PROTEIN"/>
    <property type="match status" value="1"/>
</dbReference>
<dbReference type="GO" id="GO:0019905">
    <property type="term" value="F:syntaxin binding"/>
    <property type="evidence" value="ECO:0007669"/>
    <property type="project" value="TreeGrafter"/>
</dbReference>
<name>A0A7R8W2E5_9CRUS</name>
<evidence type="ECO:0000256" key="1">
    <source>
        <dbReference type="ARBA" id="ARBA00004170"/>
    </source>
</evidence>
<comment type="subcellular location">
    <subcellularLocation>
        <location evidence="1">Membrane</location>
        <topology evidence="1">Peripheral membrane protein</topology>
    </subcellularLocation>
</comment>
<evidence type="ECO:0000259" key="8">
    <source>
        <dbReference type="Pfam" id="PF22572"/>
    </source>
</evidence>
<dbReference type="Gene3D" id="3.30.450.20">
    <property type="entry name" value="PAS domain"/>
    <property type="match status" value="1"/>
</dbReference>
<feature type="domain" description="GPR158/179 extracellular" evidence="8">
    <location>
        <begin position="987"/>
        <end position="1082"/>
    </location>
</feature>